<dbReference type="PROSITE" id="PS52016">
    <property type="entry name" value="TONB_DEPENDENT_REC_3"/>
    <property type="match status" value="1"/>
</dbReference>
<evidence type="ECO:0000256" key="1">
    <source>
        <dbReference type="PROSITE-ProRule" id="PRU01360"/>
    </source>
</evidence>
<keyword evidence="1" id="KW-0998">Cell outer membrane</keyword>
<protein>
    <recommendedName>
        <fullName evidence="3">TonB-dependent receptor plug domain-containing protein</fullName>
    </recommendedName>
</protein>
<dbReference type="SUPFAM" id="SSF49464">
    <property type="entry name" value="Carboxypeptidase regulatory domain-like"/>
    <property type="match status" value="1"/>
</dbReference>
<dbReference type="Pfam" id="PF07715">
    <property type="entry name" value="Plug"/>
    <property type="match status" value="1"/>
</dbReference>
<dbReference type="InterPro" id="IPR039426">
    <property type="entry name" value="TonB-dep_rcpt-like"/>
</dbReference>
<dbReference type="InterPro" id="IPR008969">
    <property type="entry name" value="CarboxyPept-like_regulatory"/>
</dbReference>
<evidence type="ECO:0000313" key="5">
    <source>
        <dbReference type="Proteomes" id="UP000275348"/>
    </source>
</evidence>
<keyword evidence="1" id="KW-1134">Transmembrane beta strand</keyword>
<keyword evidence="1" id="KW-0813">Transport</keyword>
<comment type="caution">
    <text evidence="4">The sequence shown here is derived from an EMBL/GenBank/DDBJ whole genome shotgun (WGS) entry which is preliminary data.</text>
</comment>
<reference evidence="4 5" key="1">
    <citation type="submission" date="2018-10" db="EMBL/GenBank/DDBJ databases">
        <authorList>
            <person name="Chen X."/>
        </authorList>
    </citation>
    <scope>NUCLEOTIDE SEQUENCE [LARGE SCALE GENOMIC DNA]</scope>
    <source>
        <strain evidence="4 5">YIM 102668</strain>
    </source>
</reference>
<keyword evidence="5" id="KW-1185">Reference proteome</keyword>
<gene>
    <name evidence="4" type="ORF">EAH69_01705</name>
</gene>
<keyword evidence="1" id="KW-0472">Membrane</keyword>
<feature type="domain" description="TonB-dependent receptor plug" evidence="3">
    <location>
        <begin position="131"/>
        <end position="195"/>
    </location>
</feature>
<evidence type="ECO:0000256" key="2">
    <source>
        <dbReference type="SAM" id="SignalP"/>
    </source>
</evidence>
<comment type="similarity">
    <text evidence="1">Belongs to the TonB-dependent receptor family.</text>
</comment>
<evidence type="ECO:0000313" key="4">
    <source>
        <dbReference type="EMBL" id="RLZ12259.1"/>
    </source>
</evidence>
<feature type="signal peptide" evidence="2">
    <location>
        <begin position="1"/>
        <end position="21"/>
    </location>
</feature>
<dbReference type="GO" id="GO:0009279">
    <property type="term" value="C:cell outer membrane"/>
    <property type="evidence" value="ECO:0007669"/>
    <property type="project" value="UniProtKB-SubCell"/>
</dbReference>
<dbReference type="InterPro" id="IPR037066">
    <property type="entry name" value="Plug_dom_sf"/>
</dbReference>
<organism evidence="4 5">
    <name type="scientific">Faecalibacter macacae</name>
    <dbReference type="NCBI Taxonomy" id="1859289"/>
    <lineage>
        <taxon>Bacteria</taxon>
        <taxon>Pseudomonadati</taxon>
        <taxon>Bacteroidota</taxon>
        <taxon>Flavobacteriia</taxon>
        <taxon>Flavobacteriales</taxon>
        <taxon>Weeksellaceae</taxon>
        <taxon>Faecalibacter</taxon>
    </lineage>
</organism>
<accession>A0A3L9MNL1</accession>
<dbReference type="Proteomes" id="UP000275348">
    <property type="component" value="Unassembled WGS sequence"/>
</dbReference>
<dbReference type="RefSeq" id="WP_121933472.1">
    <property type="nucleotide sequence ID" value="NZ_RDOJ01000002.1"/>
</dbReference>
<keyword evidence="1" id="KW-0812">Transmembrane</keyword>
<dbReference type="SUPFAM" id="SSF56935">
    <property type="entry name" value="Porins"/>
    <property type="match status" value="1"/>
</dbReference>
<proteinExistence type="inferred from homology"/>
<comment type="subcellular location">
    <subcellularLocation>
        <location evidence="1">Cell outer membrane</location>
        <topology evidence="1">Multi-pass membrane protein</topology>
    </subcellularLocation>
</comment>
<dbReference type="AlphaFoldDB" id="A0A3L9MNL1"/>
<feature type="chain" id="PRO_5018179801" description="TonB-dependent receptor plug domain-containing protein" evidence="2">
    <location>
        <begin position="22"/>
        <end position="196"/>
    </location>
</feature>
<dbReference type="EMBL" id="RDOJ01000002">
    <property type="protein sequence ID" value="RLZ12259.1"/>
    <property type="molecule type" value="Genomic_DNA"/>
</dbReference>
<keyword evidence="2" id="KW-0732">Signal</keyword>
<evidence type="ECO:0000259" key="3">
    <source>
        <dbReference type="Pfam" id="PF07715"/>
    </source>
</evidence>
<name>A0A3L9MNL1_9FLAO</name>
<sequence>MKLYKISIVLACLLFSNLTNAQQIDTNSHAYTIQSNITLKLLNKDKSLPIVDAKVIIKELGLEAFSDETGNVLFQSIPQRNFTIIVEHGDYIIPEFIIDASQQNHLFEFSANQLNLGEVVLLGKESNSNGTTSTVINRKAIEHLQATSLQEVLQLVPGNMVTNPNFNNANQASIRQYSTDKLGSLGTSVIVNGTSL</sequence>
<dbReference type="Gene3D" id="2.170.130.10">
    <property type="entry name" value="TonB-dependent receptor, plug domain"/>
    <property type="match status" value="1"/>
</dbReference>
<dbReference type="InterPro" id="IPR012910">
    <property type="entry name" value="Plug_dom"/>
</dbReference>